<accession>A0A1V6RXR7</accession>
<organism evidence="2 3">
    <name type="scientific">Penicillium vulpinum</name>
    <dbReference type="NCBI Taxonomy" id="29845"/>
    <lineage>
        <taxon>Eukaryota</taxon>
        <taxon>Fungi</taxon>
        <taxon>Dikarya</taxon>
        <taxon>Ascomycota</taxon>
        <taxon>Pezizomycotina</taxon>
        <taxon>Eurotiomycetes</taxon>
        <taxon>Eurotiomycetidae</taxon>
        <taxon>Eurotiales</taxon>
        <taxon>Aspergillaceae</taxon>
        <taxon>Penicillium</taxon>
    </lineage>
</organism>
<dbReference type="EMBL" id="MDYP01000019">
    <property type="protein sequence ID" value="OQE06279.1"/>
    <property type="molecule type" value="Genomic_DNA"/>
</dbReference>
<name>A0A1V6RXR7_9EURO</name>
<dbReference type="OrthoDB" id="4238189at2759"/>
<feature type="signal peptide" evidence="1">
    <location>
        <begin position="1"/>
        <end position="17"/>
    </location>
</feature>
<protein>
    <submittedName>
        <fullName evidence="2">Uncharacterized protein</fullName>
    </submittedName>
</protein>
<gene>
    <name evidence="2" type="ORF">PENVUL_c019G03598</name>
</gene>
<dbReference type="Proteomes" id="UP000191518">
    <property type="component" value="Unassembled WGS sequence"/>
</dbReference>
<keyword evidence="3" id="KW-1185">Reference proteome</keyword>
<dbReference type="AlphaFoldDB" id="A0A1V6RXR7"/>
<reference evidence="3" key="1">
    <citation type="journal article" date="2017" name="Nat. Microbiol.">
        <title>Global analysis of biosynthetic gene clusters reveals vast potential of secondary metabolite production in Penicillium species.</title>
        <authorList>
            <person name="Nielsen J.C."/>
            <person name="Grijseels S."/>
            <person name="Prigent S."/>
            <person name="Ji B."/>
            <person name="Dainat J."/>
            <person name="Nielsen K.F."/>
            <person name="Frisvad J.C."/>
            <person name="Workman M."/>
            <person name="Nielsen J."/>
        </authorList>
    </citation>
    <scope>NUCLEOTIDE SEQUENCE [LARGE SCALE GENOMIC DNA]</scope>
    <source>
        <strain evidence="3">IBT 29486</strain>
    </source>
</reference>
<sequence length="103" mass="11643">MHLPLLSILTLAPAVIAVVVDTPTIKSHRNWDVTWRLDTPKIGLTLTRDFKNFEWIDLVDADPEKASVRLPRDVNLEPGDVWLVAWTIHGTGPIGYSEKFTLK</sequence>
<comment type="caution">
    <text evidence="2">The sequence shown here is derived from an EMBL/GenBank/DDBJ whole genome shotgun (WGS) entry which is preliminary data.</text>
</comment>
<evidence type="ECO:0000256" key="1">
    <source>
        <dbReference type="SAM" id="SignalP"/>
    </source>
</evidence>
<evidence type="ECO:0000313" key="2">
    <source>
        <dbReference type="EMBL" id="OQE06279.1"/>
    </source>
</evidence>
<feature type="chain" id="PRO_5012912592" evidence="1">
    <location>
        <begin position="18"/>
        <end position="103"/>
    </location>
</feature>
<proteinExistence type="predicted"/>
<evidence type="ECO:0000313" key="3">
    <source>
        <dbReference type="Proteomes" id="UP000191518"/>
    </source>
</evidence>
<keyword evidence="1" id="KW-0732">Signal</keyword>